<proteinExistence type="predicted"/>
<sequence>MSEYSWNEDVKTSWNQKASYWHTNSVDMWEKGSRKDIIPFFRKHIPYGVDIIDIGCGDGYGSKLLMEQGYHVIGIDISEEMIRLAKENNENIHFITGDVQDLPFRDESFTGVIAINCLEWTKDPFKSLYEIHRITKNGGYACIGILGPTAKPRENSYPRLIGKNAICNTMMPWEFERLARENGWRKIAEKGVYKKGVSEKLLLGLSTELKQALTFMQLFILQRES</sequence>
<dbReference type="PANTHER" id="PTHR43591">
    <property type="entry name" value="METHYLTRANSFERASE"/>
    <property type="match status" value="1"/>
</dbReference>
<keyword evidence="2" id="KW-0808">Transferase</keyword>
<dbReference type="RefSeq" id="WP_066137959.1">
    <property type="nucleotide sequence ID" value="NZ_CBCSGM010000001.1"/>
</dbReference>
<keyword evidence="2" id="KW-0489">Methyltransferase</keyword>
<feature type="domain" description="Methyltransferase type 11" evidence="1">
    <location>
        <begin position="52"/>
        <end position="143"/>
    </location>
</feature>
<dbReference type="InterPro" id="IPR029063">
    <property type="entry name" value="SAM-dependent_MTases_sf"/>
</dbReference>
<evidence type="ECO:0000313" key="3">
    <source>
        <dbReference type="Proteomes" id="UP000249134"/>
    </source>
</evidence>
<name>A0A2X4W9Q1_LEDLE</name>
<accession>A0A2X4W9Q1</accession>
<evidence type="ECO:0000313" key="2">
    <source>
        <dbReference type="EMBL" id="SQI56678.1"/>
    </source>
</evidence>
<dbReference type="GO" id="GO:0102130">
    <property type="term" value="F:malonyl-CoA methyltransferase activity"/>
    <property type="evidence" value="ECO:0007669"/>
    <property type="project" value="UniProtKB-EC"/>
</dbReference>
<dbReference type="GO" id="GO:0032259">
    <property type="term" value="P:methylation"/>
    <property type="evidence" value="ECO:0007669"/>
    <property type="project" value="UniProtKB-KW"/>
</dbReference>
<organism evidence="2 3">
    <name type="scientific">Lederbergia lenta</name>
    <name type="common">Bacillus lentus</name>
    <dbReference type="NCBI Taxonomy" id="1467"/>
    <lineage>
        <taxon>Bacteria</taxon>
        <taxon>Bacillati</taxon>
        <taxon>Bacillota</taxon>
        <taxon>Bacilli</taxon>
        <taxon>Bacillales</taxon>
        <taxon>Bacillaceae</taxon>
        <taxon>Lederbergia</taxon>
    </lineage>
</organism>
<gene>
    <name evidence="2" type="primary">bioC_2</name>
    <name evidence="2" type="ORF">NCTC4824_02013</name>
</gene>
<reference evidence="2 3" key="1">
    <citation type="submission" date="2018-06" db="EMBL/GenBank/DDBJ databases">
        <authorList>
            <consortium name="Pathogen Informatics"/>
            <person name="Doyle S."/>
        </authorList>
    </citation>
    <scope>NUCLEOTIDE SEQUENCE [LARGE SCALE GENOMIC DNA]</scope>
    <source>
        <strain evidence="2 3">NCTC4824</strain>
    </source>
</reference>
<dbReference type="EMBL" id="LS483476">
    <property type="protein sequence ID" value="SQI56678.1"/>
    <property type="molecule type" value="Genomic_DNA"/>
</dbReference>
<dbReference type="Gene3D" id="3.40.50.150">
    <property type="entry name" value="Vaccinia Virus protein VP39"/>
    <property type="match status" value="1"/>
</dbReference>
<dbReference type="InterPro" id="IPR013216">
    <property type="entry name" value="Methyltransf_11"/>
</dbReference>
<dbReference type="Pfam" id="PF08241">
    <property type="entry name" value="Methyltransf_11"/>
    <property type="match status" value="1"/>
</dbReference>
<dbReference type="STRING" id="1348624.GCA_001591545_01078"/>
<evidence type="ECO:0000259" key="1">
    <source>
        <dbReference type="Pfam" id="PF08241"/>
    </source>
</evidence>
<protein>
    <submittedName>
        <fullName evidence="2">Methyltransferase type 11</fullName>
        <ecNumber evidence="2">2.1.1.197</ecNumber>
    </submittedName>
</protein>
<dbReference type="KEGG" id="blen:NCTC4824_02013"/>
<dbReference type="AlphaFoldDB" id="A0A2X4W9Q1"/>
<dbReference type="EC" id="2.1.1.197" evidence="2"/>
<keyword evidence="3" id="KW-1185">Reference proteome</keyword>
<dbReference type="GO" id="GO:0008757">
    <property type="term" value="F:S-adenosylmethionine-dependent methyltransferase activity"/>
    <property type="evidence" value="ECO:0007669"/>
    <property type="project" value="InterPro"/>
</dbReference>
<dbReference type="CDD" id="cd02440">
    <property type="entry name" value="AdoMet_MTases"/>
    <property type="match status" value="1"/>
</dbReference>
<dbReference type="Proteomes" id="UP000249134">
    <property type="component" value="Chromosome 1"/>
</dbReference>
<dbReference type="SUPFAM" id="SSF53335">
    <property type="entry name" value="S-adenosyl-L-methionine-dependent methyltransferases"/>
    <property type="match status" value="1"/>
</dbReference>